<dbReference type="PROSITE" id="PS01360">
    <property type="entry name" value="ZF_MYND_1"/>
    <property type="match status" value="1"/>
</dbReference>
<dbReference type="InterPro" id="IPR002893">
    <property type="entry name" value="Znf_MYND"/>
</dbReference>
<evidence type="ECO:0000313" key="6">
    <source>
        <dbReference type="EMBL" id="TFK79147.1"/>
    </source>
</evidence>
<dbReference type="Gene3D" id="6.10.140.2220">
    <property type="match status" value="1"/>
</dbReference>
<keyword evidence="1" id="KW-0479">Metal-binding</keyword>
<feature type="domain" description="MYND-type" evidence="5">
    <location>
        <begin position="21"/>
        <end position="62"/>
    </location>
</feature>
<dbReference type="AlphaFoldDB" id="A0A5C3NRD7"/>
<name>A0A5C3NRD7_9APHY</name>
<evidence type="ECO:0000313" key="7">
    <source>
        <dbReference type="Proteomes" id="UP000308197"/>
    </source>
</evidence>
<evidence type="ECO:0000259" key="5">
    <source>
        <dbReference type="PROSITE" id="PS50865"/>
    </source>
</evidence>
<dbReference type="Pfam" id="PF01753">
    <property type="entry name" value="zf-MYND"/>
    <property type="match status" value="1"/>
</dbReference>
<evidence type="ECO:0000256" key="4">
    <source>
        <dbReference type="PROSITE-ProRule" id="PRU00134"/>
    </source>
</evidence>
<evidence type="ECO:0000256" key="3">
    <source>
        <dbReference type="ARBA" id="ARBA00022833"/>
    </source>
</evidence>
<organism evidence="6 7">
    <name type="scientific">Polyporus arcularius HHB13444</name>
    <dbReference type="NCBI Taxonomy" id="1314778"/>
    <lineage>
        <taxon>Eukaryota</taxon>
        <taxon>Fungi</taxon>
        <taxon>Dikarya</taxon>
        <taxon>Basidiomycota</taxon>
        <taxon>Agaricomycotina</taxon>
        <taxon>Agaricomycetes</taxon>
        <taxon>Polyporales</taxon>
        <taxon>Polyporaceae</taxon>
        <taxon>Polyporus</taxon>
    </lineage>
</organism>
<keyword evidence="3" id="KW-0862">Zinc</keyword>
<dbReference type="PROSITE" id="PS50865">
    <property type="entry name" value="ZF_MYND_2"/>
    <property type="match status" value="1"/>
</dbReference>
<keyword evidence="7" id="KW-1185">Reference proteome</keyword>
<dbReference type="SUPFAM" id="SSF144232">
    <property type="entry name" value="HIT/MYND zinc finger-like"/>
    <property type="match status" value="1"/>
</dbReference>
<proteinExistence type="predicted"/>
<keyword evidence="2 4" id="KW-0863">Zinc-finger</keyword>
<evidence type="ECO:0000256" key="2">
    <source>
        <dbReference type="ARBA" id="ARBA00022771"/>
    </source>
</evidence>
<dbReference type="GO" id="GO:0008270">
    <property type="term" value="F:zinc ion binding"/>
    <property type="evidence" value="ECO:0007669"/>
    <property type="project" value="UniProtKB-KW"/>
</dbReference>
<sequence length="323" mass="36267">MSSTTSGAPDTSLSIAALRRCQECGQAQDAEHRLQRCAGCFHVLYCSKSCQKKGWNGHKFICRSNATAIERLGGNLQVQGIGFESFSDFSDVFREWSDAHKCALHMCAQVMVMQSGDLASSRNPQKMLAYLLTPRRSGNLTSIRNPSLMIQLKDWRLFDLERHMANFPRIKAAWEHGAPVRAAKDADWATDPTYAGLLPIMTTFEGLEMGRLDYIPLFRCTPDLTPLAASLAPIRDILLKDIMHLAVGSINAGFPLRPISESSNKVFPGRFIRDHRTWTWHQLFSDWTQYRRGQHKGLDETLAGLRSGFPPSFLIDAAHLLML</sequence>
<accession>A0A5C3NRD7</accession>
<reference evidence="6 7" key="1">
    <citation type="journal article" date="2019" name="Nat. Ecol. Evol.">
        <title>Megaphylogeny resolves global patterns of mushroom evolution.</title>
        <authorList>
            <person name="Varga T."/>
            <person name="Krizsan K."/>
            <person name="Foldi C."/>
            <person name="Dima B."/>
            <person name="Sanchez-Garcia M."/>
            <person name="Sanchez-Ramirez S."/>
            <person name="Szollosi G.J."/>
            <person name="Szarkandi J.G."/>
            <person name="Papp V."/>
            <person name="Albert L."/>
            <person name="Andreopoulos W."/>
            <person name="Angelini C."/>
            <person name="Antonin V."/>
            <person name="Barry K.W."/>
            <person name="Bougher N.L."/>
            <person name="Buchanan P."/>
            <person name="Buyck B."/>
            <person name="Bense V."/>
            <person name="Catcheside P."/>
            <person name="Chovatia M."/>
            <person name="Cooper J."/>
            <person name="Damon W."/>
            <person name="Desjardin D."/>
            <person name="Finy P."/>
            <person name="Geml J."/>
            <person name="Haridas S."/>
            <person name="Hughes K."/>
            <person name="Justo A."/>
            <person name="Karasinski D."/>
            <person name="Kautmanova I."/>
            <person name="Kiss B."/>
            <person name="Kocsube S."/>
            <person name="Kotiranta H."/>
            <person name="LaButti K.M."/>
            <person name="Lechner B.E."/>
            <person name="Liimatainen K."/>
            <person name="Lipzen A."/>
            <person name="Lukacs Z."/>
            <person name="Mihaltcheva S."/>
            <person name="Morgado L.N."/>
            <person name="Niskanen T."/>
            <person name="Noordeloos M.E."/>
            <person name="Ohm R.A."/>
            <person name="Ortiz-Santana B."/>
            <person name="Ovrebo C."/>
            <person name="Racz N."/>
            <person name="Riley R."/>
            <person name="Savchenko A."/>
            <person name="Shiryaev A."/>
            <person name="Soop K."/>
            <person name="Spirin V."/>
            <person name="Szebenyi C."/>
            <person name="Tomsovsky M."/>
            <person name="Tulloss R.E."/>
            <person name="Uehling J."/>
            <person name="Grigoriev I.V."/>
            <person name="Vagvolgyi C."/>
            <person name="Papp T."/>
            <person name="Martin F.M."/>
            <person name="Miettinen O."/>
            <person name="Hibbett D.S."/>
            <person name="Nagy L.G."/>
        </authorList>
    </citation>
    <scope>NUCLEOTIDE SEQUENCE [LARGE SCALE GENOMIC DNA]</scope>
    <source>
        <strain evidence="6 7">HHB13444</strain>
    </source>
</reference>
<dbReference type="EMBL" id="ML212150">
    <property type="protein sequence ID" value="TFK79147.1"/>
    <property type="molecule type" value="Genomic_DNA"/>
</dbReference>
<gene>
    <name evidence="6" type="ORF">K466DRAFT_506074</name>
</gene>
<dbReference type="Proteomes" id="UP000308197">
    <property type="component" value="Unassembled WGS sequence"/>
</dbReference>
<protein>
    <recommendedName>
        <fullName evidence="5">MYND-type domain-containing protein</fullName>
    </recommendedName>
</protein>
<dbReference type="InParanoid" id="A0A5C3NRD7"/>
<evidence type="ECO:0000256" key="1">
    <source>
        <dbReference type="ARBA" id="ARBA00022723"/>
    </source>
</evidence>